<evidence type="ECO:0000259" key="9">
    <source>
        <dbReference type="PROSITE" id="PS50004"/>
    </source>
</evidence>
<dbReference type="SMART" id="SM00107">
    <property type="entry name" value="BTK"/>
    <property type="match status" value="1"/>
</dbReference>
<reference evidence="11" key="1">
    <citation type="submission" date="2020-11" db="EMBL/GenBank/DDBJ databases">
        <title>Gallus gallus (Chicken) genome, bGalGal1, GRCg7b, maternal haplotype autosomes + Z &amp; W.</title>
        <authorList>
            <person name="Warren W."/>
            <person name="Formenti G."/>
            <person name="Fedrigo O."/>
            <person name="Haase B."/>
            <person name="Mountcastle J."/>
            <person name="Balacco J."/>
            <person name="Tracey A."/>
            <person name="Schneider V."/>
            <person name="Okimoto R."/>
            <person name="Cheng H."/>
            <person name="Hawken R."/>
            <person name="Howe K."/>
            <person name="Jarvis E.D."/>
        </authorList>
    </citation>
    <scope>NUCLEOTIDE SEQUENCE [LARGE SCALE GENOMIC DNA]</scope>
    <source>
        <strain evidence="11">Broiler</strain>
    </source>
</reference>
<dbReference type="InterPro" id="IPR008936">
    <property type="entry name" value="Rho_GTPase_activation_prot"/>
</dbReference>
<keyword evidence="3" id="KW-0677">Repeat</keyword>
<dbReference type="SMART" id="SM00233">
    <property type="entry name" value="PH"/>
    <property type="match status" value="1"/>
</dbReference>
<evidence type="ECO:0000256" key="5">
    <source>
        <dbReference type="ARBA" id="ARBA00022833"/>
    </source>
</evidence>
<dbReference type="Gene3D" id="2.30.29.30">
    <property type="entry name" value="Pleckstrin-homology domain (PH domain)/Phosphotyrosine-binding domain (PTB)"/>
    <property type="match status" value="1"/>
</dbReference>
<dbReference type="SUPFAM" id="SSF48350">
    <property type="entry name" value="GTPase activation domain, GAP"/>
    <property type="match status" value="1"/>
</dbReference>
<dbReference type="Proteomes" id="UP000000539">
    <property type="component" value="Chromosome 19"/>
</dbReference>
<dbReference type="SMART" id="SM00323">
    <property type="entry name" value="RasGAP"/>
    <property type="match status" value="1"/>
</dbReference>
<dbReference type="Gene3D" id="1.10.506.10">
    <property type="entry name" value="GTPase Activation - p120gap, domain 1"/>
    <property type="match status" value="1"/>
</dbReference>
<dbReference type="GO" id="GO:0071277">
    <property type="term" value="P:cellular response to calcium ion"/>
    <property type="evidence" value="ECO:0007669"/>
    <property type="project" value="InterPro"/>
</dbReference>
<dbReference type="InterPro" id="IPR039360">
    <property type="entry name" value="Ras_GTPase"/>
</dbReference>
<dbReference type="Pfam" id="PF00616">
    <property type="entry name" value="RasGAP"/>
    <property type="match status" value="1"/>
</dbReference>
<dbReference type="GO" id="GO:0005543">
    <property type="term" value="F:phospholipid binding"/>
    <property type="evidence" value="ECO:0007669"/>
    <property type="project" value="InterPro"/>
</dbReference>
<dbReference type="GO" id="GO:0046580">
    <property type="term" value="P:negative regulation of Ras protein signal transduction"/>
    <property type="evidence" value="ECO:0007669"/>
    <property type="project" value="InterPro"/>
</dbReference>
<evidence type="ECO:0000256" key="6">
    <source>
        <dbReference type="PROSITE-ProRule" id="PRU00432"/>
    </source>
</evidence>
<dbReference type="CDD" id="cd13372">
    <property type="entry name" value="PH_CAPRI"/>
    <property type="match status" value="1"/>
</dbReference>
<evidence type="ECO:0007829" key="13">
    <source>
        <dbReference type="PeptideAtlas" id="A0A8V1AP00"/>
    </source>
</evidence>
<dbReference type="GO" id="GO:0008270">
    <property type="term" value="F:zinc ion binding"/>
    <property type="evidence" value="ECO:0007669"/>
    <property type="project" value="UniProtKB-KW"/>
</dbReference>
<dbReference type="GO" id="GO:1902531">
    <property type="term" value="P:regulation of intracellular signal transduction"/>
    <property type="evidence" value="ECO:0000318"/>
    <property type="project" value="GO_Central"/>
</dbReference>
<dbReference type="PROSITE" id="PS51113">
    <property type="entry name" value="ZF_BTK"/>
    <property type="match status" value="1"/>
</dbReference>
<dbReference type="Pfam" id="PF00168">
    <property type="entry name" value="C2"/>
    <property type="match status" value="2"/>
</dbReference>
<feature type="domain" description="PH" evidence="8">
    <location>
        <begin position="589"/>
        <end position="696"/>
    </location>
</feature>
<dbReference type="SMART" id="SM00239">
    <property type="entry name" value="C2"/>
    <property type="match status" value="2"/>
</dbReference>
<dbReference type="CDD" id="cd04025">
    <property type="entry name" value="C2B_RasA1_RasA4"/>
    <property type="match status" value="1"/>
</dbReference>
<evidence type="ECO:0000256" key="2">
    <source>
        <dbReference type="ARBA" id="ARBA00022723"/>
    </source>
</evidence>
<organism evidence="11 12">
    <name type="scientific">Gallus gallus</name>
    <name type="common">Chicken</name>
    <dbReference type="NCBI Taxonomy" id="9031"/>
    <lineage>
        <taxon>Eukaryota</taxon>
        <taxon>Metazoa</taxon>
        <taxon>Chordata</taxon>
        <taxon>Craniata</taxon>
        <taxon>Vertebrata</taxon>
        <taxon>Euteleostomi</taxon>
        <taxon>Archelosauria</taxon>
        <taxon>Archosauria</taxon>
        <taxon>Dinosauria</taxon>
        <taxon>Saurischia</taxon>
        <taxon>Theropoda</taxon>
        <taxon>Coelurosauria</taxon>
        <taxon>Aves</taxon>
        <taxon>Neognathae</taxon>
        <taxon>Galloanserae</taxon>
        <taxon>Galliformes</taxon>
        <taxon>Phasianidae</taxon>
        <taxon>Phasianinae</taxon>
        <taxon>Gallus</taxon>
    </lineage>
</organism>
<feature type="region of interest" description="Disordered" evidence="7">
    <location>
        <begin position="819"/>
        <end position="862"/>
    </location>
</feature>
<name>A0A8V1AP00_CHICK</name>
<dbReference type="OrthoDB" id="1562946at2759"/>
<keyword evidence="12" id="KW-1185">Reference proteome</keyword>
<dbReference type="Pfam" id="PF00779">
    <property type="entry name" value="BTK"/>
    <property type="match status" value="1"/>
</dbReference>
<dbReference type="Gene3D" id="2.60.40.150">
    <property type="entry name" value="C2 domain"/>
    <property type="match status" value="2"/>
</dbReference>
<dbReference type="FunFam" id="2.30.29.30:FF:000283">
    <property type="entry name" value="Ras GTPase-activating protein 4 isoform 1"/>
    <property type="match status" value="1"/>
</dbReference>
<accession>A0A8V1AP00</accession>
<sequence>MARRSVLSIRIVEGRNLPAKDITGSSDPYCIVKIDNEAIVRTATVWKTLSPFWGEEYEVQLHPTFHSISIYVMDEDALSRDDVIGKVCITRTMLAEHPKGYSGWVSLSEVDPDEEVQGEIHLCVELLEGEGGQRLRCTVLEARDLAKKDRNGASDPFVCVSYNGKTQESTVVKKSCYPRWNEAFEFELPDPPAEKLCVEVWDWDLVSKNDFLGKVVVSVQGLQAAGHQEGWFRLQPDTAKPREDRRRGSLGSLQLQVRLRDETVLPSCCYQPLVQLLCQEVKAGHQTGGVHLVTLLDETTTAESRQDVAVNLVKLFLGQGLVKEFLDLLFELELAKPCEPNTLFRSNSLASKSMESFLKVTGMQYLHAVLGPTISRVFEEKKYVELDPSKVEIKDVGCSGLHRVQTESEVMEQGRQLLQSYLGELLDAIGKSAPTCPPVIRAAFRQLFQRVGERFPQHQHTQFVAVTSFLCLRFFSPAIMTPKLFHLRDTHADARTGRTLLLLAKVGRGGSRENVAPGAMTPPPRGLQAVQMVGNMEPAAGRAKEEWLAPLQPALQHGASRMRAFITRLVGTEEEEEGGEGWPCAPRAAVVKEGLLFVHKTRGKGPLLASASKKLHFCLTGEALSFAKSPGVERCGSIALANIRAAERVEEKSFGSCHVMQVVYVDEAGQQETAYLQCKCVNELNQWLSALRKVCGNNPQLLHAYHPGVFRGDKWSCCHQKDRTGPGCGQTRHSITLQDWSDPLQPDVEAQRLFQHLHGLQEPLREKYWQLMEAGGAHDGPRGCGEGRGGGEDRGRDPPAPHPHQRRCVWGLLPAPEGSHCPPPNPRTPAAPRAPTALRGAAGPGALPPPAAPRRPRPAGAADVMERAGMGGQGGVGCASSVAIKVQIRPAMRPESL</sequence>
<evidence type="ECO:0000256" key="7">
    <source>
        <dbReference type="SAM" id="MobiDB-lite"/>
    </source>
</evidence>
<dbReference type="InterPro" id="IPR023152">
    <property type="entry name" value="RasGAP_CS"/>
</dbReference>
<keyword evidence="13" id="KW-1267">Proteomics identification</keyword>
<dbReference type="Ensembl" id="ENSGALT00010072349.1">
    <property type="protein sequence ID" value="ENSGALP00010044816.1"/>
    <property type="gene ID" value="ENSGALG00010029932.1"/>
</dbReference>
<dbReference type="GO" id="GO:0005096">
    <property type="term" value="F:GTPase activator activity"/>
    <property type="evidence" value="ECO:0000318"/>
    <property type="project" value="GO_Central"/>
</dbReference>
<dbReference type="SUPFAM" id="SSF50729">
    <property type="entry name" value="PH domain-like"/>
    <property type="match status" value="1"/>
</dbReference>
<reference evidence="11" key="3">
    <citation type="submission" date="2025-09" db="UniProtKB">
        <authorList>
            <consortium name="Ensembl"/>
        </authorList>
    </citation>
    <scope>IDENTIFICATION</scope>
    <source>
        <strain evidence="11">broiler</strain>
    </source>
</reference>
<dbReference type="Pfam" id="PF00169">
    <property type="entry name" value="PH"/>
    <property type="match status" value="1"/>
</dbReference>
<evidence type="ECO:0000313" key="12">
    <source>
        <dbReference type="Proteomes" id="UP000000539"/>
    </source>
</evidence>
<evidence type="ECO:0000313" key="11">
    <source>
        <dbReference type="Ensembl" id="ENSGALP00010044816.1"/>
    </source>
</evidence>
<dbReference type="PANTHER" id="PTHR10194">
    <property type="entry name" value="RAS GTPASE-ACTIVATING PROTEINS"/>
    <property type="match status" value="1"/>
</dbReference>
<keyword evidence="5" id="KW-0862">Zinc</keyword>
<feature type="compositionally biased region" description="Basic and acidic residues" evidence="7">
    <location>
        <begin position="789"/>
        <end position="799"/>
    </location>
</feature>
<feature type="domain" description="Ras-GAP" evidence="10">
    <location>
        <begin position="304"/>
        <end position="512"/>
    </location>
</feature>
<dbReference type="SUPFAM" id="SSF49562">
    <property type="entry name" value="C2 domain (Calcium/lipid-binding domain, CaLB)"/>
    <property type="match status" value="2"/>
</dbReference>
<keyword evidence="4 6" id="KW-0863">Zinc-finger</keyword>
<dbReference type="InterPro" id="IPR011993">
    <property type="entry name" value="PH-like_dom_sf"/>
</dbReference>
<dbReference type="InterPro" id="IPR001936">
    <property type="entry name" value="RasGAP_dom"/>
</dbReference>
<dbReference type="PROSITE" id="PS50018">
    <property type="entry name" value="RAS_GTPASE_ACTIV_2"/>
    <property type="match status" value="1"/>
</dbReference>
<evidence type="ECO:0000256" key="4">
    <source>
        <dbReference type="ARBA" id="ARBA00022771"/>
    </source>
</evidence>
<feature type="compositionally biased region" description="Low complexity" evidence="7">
    <location>
        <begin position="830"/>
        <end position="845"/>
    </location>
</feature>
<feature type="region of interest" description="Disordered" evidence="7">
    <location>
        <begin position="775"/>
        <end position="807"/>
    </location>
</feature>
<dbReference type="PANTHER" id="PTHR10194:SF4">
    <property type="entry name" value="RAS GTPASE-ACTIVATING PROTEIN 4-RELATED"/>
    <property type="match status" value="1"/>
</dbReference>
<dbReference type="PROSITE" id="PS50004">
    <property type="entry name" value="C2"/>
    <property type="match status" value="2"/>
</dbReference>
<feature type="domain" description="C2" evidence="9">
    <location>
        <begin position="116"/>
        <end position="232"/>
    </location>
</feature>
<dbReference type="PROSITE" id="PS00509">
    <property type="entry name" value="RAS_GTPASE_ACTIV_1"/>
    <property type="match status" value="1"/>
</dbReference>
<dbReference type="GeneTree" id="ENSGT00940000160149"/>
<keyword evidence="2" id="KW-0479">Metal-binding</keyword>
<evidence type="ECO:0000259" key="8">
    <source>
        <dbReference type="PROSITE" id="PS50003"/>
    </source>
</evidence>
<keyword evidence="1" id="KW-0343">GTPase activation</keyword>
<dbReference type="InterPro" id="IPR000008">
    <property type="entry name" value="C2_dom"/>
</dbReference>
<dbReference type="PRINTS" id="PR00360">
    <property type="entry name" value="C2DOMAIN"/>
</dbReference>
<evidence type="ECO:0000256" key="3">
    <source>
        <dbReference type="ARBA" id="ARBA00022737"/>
    </source>
</evidence>
<proteinExistence type="evidence at protein level"/>
<dbReference type="PROSITE" id="PS50003">
    <property type="entry name" value="PH_DOMAIN"/>
    <property type="match status" value="1"/>
</dbReference>
<dbReference type="GO" id="GO:0035556">
    <property type="term" value="P:intracellular signal transduction"/>
    <property type="evidence" value="ECO:0007669"/>
    <property type="project" value="InterPro"/>
</dbReference>
<dbReference type="InterPro" id="IPR037777">
    <property type="entry name" value="RASA4_PH"/>
</dbReference>
<reference evidence="11" key="2">
    <citation type="submission" date="2025-08" db="UniProtKB">
        <authorList>
            <consortium name="Ensembl"/>
        </authorList>
    </citation>
    <scope>IDENTIFICATION</scope>
    <source>
        <strain evidence="11">broiler</strain>
    </source>
</reference>
<dbReference type="AlphaFoldDB" id="A0A8V1AP00"/>
<feature type="domain" description="C2" evidence="9">
    <location>
        <begin position="1"/>
        <end position="105"/>
    </location>
</feature>
<dbReference type="InterPro" id="IPR001849">
    <property type="entry name" value="PH_domain"/>
</dbReference>
<dbReference type="InterPro" id="IPR001562">
    <property type="entry name" value="Znf_Btk_motif"/>
</dbReference>
<evidence type="ECO:0000259" key="10">
    <source>
        <dbReference type="PROSITE" id="PS50018"/>
    </source>
</evidence>
<evidence type="ECO:0000256" key="1">
    <source>
        <dbReference type="ARBA" id="ARBA00022468"/>
    </source>
</evidence>
<protein>
    <submittedName>
        <fullName evidence="11">RAS p21 protein activator 4B</fullName>
    </submittedName>
</protein>
<dbReference type="InterPro" id="IPR035892">
    <property type="entry name" value="C2_domain_sf"/>
</dbReference>
<gene>
    <name evidence="11" type="primary">RASA4B</name>
</gene>